<evidence type="ECO:0000256" key="4">
    <source>
        <dbReference type="SAM" id="Phobius"/>
    </source>
</evidence>
<dbReference type="InterPro" id="IPR045860">
    <property type="entry name" value="Snake_toxin-like_sf"/>
</dbReference>
<feature type="signal peptide" evidence="5">
    <location>
        <begin position="1"/>
        <end position="33"/>
    </location>
</feature>
<dbReference type="EMBL" id="CAXAJV020001300">
    <property type="protein sequence ID" value="CAL7950580.1"/>
    <property type="molecule type" value="Genomic_DNA"/>
</dbReference>
<proteinExistence type="predicted"/>
<keyword evidence="3 4" id="KW-0472">Membrane</keyword>
<keyword evidence="2 5" id="KW-0732">Signal</keyword>
<keyword evidence="4" id="KW-0812">Transmembrane</keyword>
<evidence type="ECO:0000256" key="1">
    <source>
        <dbReference type="ARBA" id="ARBA00004370"/>
    </source>
</evidence>
<comment type="subcellular location">
    <subcellularLocation>
        <location evidence="1">Membrane</location>
    </subcellularLocation>
</comment>
<evidence type="ECO:0000256" key="2">
    <source>
        <dbReference type="ARBA" id="ARBA00022729"/>
    </source>
</evidence>
<dbReference type="Proteomes" id="UP001642520">
    <property type="component" value="Unassembled WGS sequence"/>
</dbReference>
<dbReference type="Pfam" id="PF01064">
    <property type="entry name" value="Activin_recp"/>
    <property type="match status" value="1"/>
</dbReference>
<accession>A0ABP1PH62</accession>
<comment type="caution">
    <text evidence="7">The sequence shown here is derived from an EMBL/GenBank/DDBJ whole genome shotgun (WGS) entry which is preliminary data.</text>
</comment>
<protein>
    <recommendedName>
        <fullName evidence="6">Activin types I and II receptor domain-containing protein</fullName>
    </recommendedName>
</protein>
<evidence type="ECO:0000313" key="8">
    <source>
        <dbReference type="Proteomes" id="UP001642520"/>
    </source>
</evidence>
<evidence type="ECO:0000259" key="6">
    <source>
        <dbReference type="Pfam" id="PF01064"/>
    </source>
</evidence>
<keyword evidence="8" id="KW-1185">Reference proteome</keyword>
<feature type="transmembrane region" description="Helical" evidence="4">
    <location>
        <begin position="190"/>
        <end position="212"/>
    </location>
</feature>
<dbReference type="Gene3D" id="2.10.60.10">
    <property type="entry name" value="CD59"/>
    <property type="match status" value="1"/>
</dbReference>
<organism evidence="7 8">
    <name type="scientific">Xylocopa violacea</name>
    <name type="common">Violet carpenter bee</name>
    <name type="synonym">Apis violacea</name>
    <dbReference type="NCBI Taxonomy" id="135666"/>
    <lineage>
        <taxon>Eukaryota</taxon>
        <taxon>Metazoa</taxon>
        <taxon>Ecdysozoa</taxon>
        <taxon>Arthropoda</taxon>
        <taxon>Hexapoda</taxon>
        <taxon>Insecta</taxon>
        <taxon>Pterygota</taxon>
        <taxon>Neoptera</taxon>
        <taxon>Endopterygota</taxon>
        <taxon>Hymenoptera</taxon>
        <taxon>Apocrita</taxon>
        <taxon>Aculeata</taxon>
        <taxon>Apoidea</taxon>
        <taxon>Anthophila</taxon>
        <taxon>Apidae</taxon>
        <taxon>Xylocopa</taxon>
        <taxon>Xylocopa</taxon>
    </lineage>
</organism>
<keyword evidence="4" id="KW-1133">Transmembrane helix</keyword>
<evidence type="ECO:0000313" key="7">
    <source>
        <dbReference type="EMBL" id="CAL7950580.1"/>
    </source>
</evidence>
<evidence type="ECO:0000256" key="5">
    <source>
        <dbReference type="SAM" id="SignalP"/>
    </source>
</evidence>
<feature type="domain" description="Activin types I and II receptor" evidence="6">
    <location>
        <begin position="35"/>
        <end position="124"/>
    </location>
</feature>
<gene>
    <name evidence="7" type="ORF">XYLVIOL_LOCUS10036</name>
</gene>
<name>A0ABP1PH62_XYLVO</name>
<sequence length="227" mass="24670">MYSSRFGIEASIFVHTVLLLLIFLSANVARIEGRKCVCTSKACKEAGVDTCKTKFSCYTELILTGNQQLGENITTRGCTESATPLLCETKSWVTRSKSSDNVDRSFAAWPRLKCCDSHDYCNADHHVNVSTWIHDRGKPDSVGPTLNYAGTLNGMSSSRDVMGSMQPDPGPINGGRESRDQPLQSCVKPLHVAALALTIAALISVLAACYVITRFLKTNPYTVGSVE</sequence>
<reference evidence="7 8" key="1">
    <citation type="submission" date="2024-08" db="EMBL/GenBank/DDBJ databases">
        <authorList>
            <person name="Will J Nash"/>
            <person name="Angela Man"/>
            <person name="Seanna McTaggart"/>
            <person name="Kendall Baker"/>
            <person name="Tom Barker"/>
            <person name="Leah Catchpole"/>
            <person name="Alex Durrant"/>
            <person name="Karim Gharbi"/>
            <person name="Naomi Irish"/>
            <person name="Gemy Kaithakottil"/>
            <person name="Debby Ku"/>
            <person name="Aaliyah Providence"/>
            <person name="Felix Shaw"/>
            <person name="David Swarbreck"/>
            <person name="Chris Watkins"/>
            <person name="Ann M. McCartney"/>
            <person name="Giulio Formenti"/>
            <person name="Alice Mouton"/>
            <person name="Noel Vella"/>
            <person name="Bjorn M von Reumont"/>
            <person name="Adriana Vella"/>
            <person name="Wilfried Haerty"/>
        </authorList>
    </citation>
    <scope>NUCLEOTIDE SEQUENCE [LARGE SCALE GENOMIC DNA]</scope>
</reference>
<evidence type="ECO:0000256" key="3">
    <source>
        <dbReference type="ARBA" id="ARBA00023136"/>
    </source>
</evidence>
<dbReference type="InterPro" id="IPR000472">
    <property type="entry name" value="Activin_recp"/>
</dbReference>
<feature type="chain" id="PRO_5046924964" description="Activin types I and II receptor domain-containing protein" evidence="5">
    <location>
        <begin position="34"/>
        <end position="227"/>
    </location>
</feature>